<keyword evidence="1" id="KW-0812">Transmembrane</keyword>
<protein>
    <recommendedName>
        <fullName evidence="4">Integral membrane protein</fullName>
    </recommendedName>
</protein>
<feature type="transmembrane region" description="Helical" evidence="1">
    <location>
        <begin position="129"/>
        <end position="151"/>
    </location>
</feature>
<gene>
    <name evidence="2" type="ORF">R3P93_23160</name>
</gene>
<evidence type="ECO:0000313" key="3">
    <source>
        <dbReference type="Proteomes" id="UP001186104"/>
    </source>
</evidence>
<keyword evidence="1" id="KW-0472">Membrane</keyword>
<proteinExistence type="predicted"/>
<evidence type="ECO:0000313" key="2">
    <source>
        <dbReference type="EMBL" id="MDV6305475.1"/>
    </source>
</evidence>
<evidence type="ECO:0000256" key="1">
    <source>
        <dbReference type="SAM" id="Phobius"/>
    </source>
</evidence>
<comment type="caution">
    <text evidence="2">The sequence shown here is derived from an EMBL/GenBank/DDBJ whole genome shotgun (WGS) entry which is preliminary data.</text>
</comment>
<accession>A0ABU4D6X2</accession>
<dbReference type="RefSeq" id="WP_317534220.1">
    <property type="nucleotide sequence ID" value="NZ_JAWLKF010000020.1"/>
</dbReference>
<feature type="transmembrane region" description="Helical" evidence="1">
    <location>
        <begin position="6"/>
        <end position="24"/>
    </location>
</feature>
<evidence type="ECO:0008006" key="4">
    <source>
        <dbReference type="Google" id="ProtNLM"/>
    </source>
</evidence>
<sequence length="161" mass="17375">MGWEQIFESSIPLVVGLFSGWVASRAARKTPHEKLKALIEIQAALGPSADPSGTIEKSIELELKRLERSTVSVDSTWLQIVWARFLNNPAAVIVGCGLVLYSALFVVALNRFGGSMGGGGTTDANDSSYVWVFVGLVLAATSVVAATYASYRRDRRALLRD</sequence>
<reference evidence="2 3" key="1">
    <citation type="submission" date="2023-10" db="EMBL/GenBank/DDBJ databases">
        <title>Development of a sustainable strategy for remediation of hydrocarbon-contaminated territories based on the waste exchange concept.</title>
        <authorList>
            <person name="Krivoruchko A."/>
        </authorList>
    </citation>
    <scope>NUCLEOTIDE SEQUENCE [LARGE SCALE GENOMIC DNA]</scope>
    <source>
        <strain evidence="2 3">IEGM 1327</strain>
    </source>
</reference>
<dbReference type="Proteomes" id="UP001186104">
    <property type="component" value="Unassembled WGS sequence"/>
</dbReference>
<keyword evidence="3" id="KW-1185">Reference proteome</keyword>
<keyword evidence="1" id="KW-1133">Transmembrane helix</keyword>
<name>A0ABU4D6X2_9NOCA</name>
<dbReference type="EMBL" id="JAWLKF010000020">
    <property type="protein sequence ID" value="MDV6305475.1"/>
    <property type="molecule type" value="Genomic_DNA"/>
</dbReference>
<organism evidence="2 3">
    <name type="scientific">Rhodococcus cerastii</name>
    <dbReference type="NCBI Taxonomy" id="908616"/>
    <lineage>
        <taxon>Bacteria</taxon>
        <taxon>Bacillati</taxon>
        <taxon>Actinomycetota</taxon>
        <taxon>Actinomycetes</taxon>
        <taxon>Mycobacteriales</taxon>
        <taxon>Nocardiaceae</taxon>
        <taxon>Rhodococcus</taxon>
    </lineage>
</organism>
<feature type="transmembrane region" description="Helical" evidence="1">
    <location>
        <begin position="90"/>
        <end position="109"/>
    </location>
</feature>